<feature type="non-terminal residue" evidence="2">
    <location>
        <position position="70"/>
    </location>
</feature>
<organism evidence="2 3">
    <name type="scientific">Trifolium medium</name>
    <dbReference type="NCBI Taxonomy" id="97028"/>
    <lineage>
        <taxon>Eukaryota</taxon>
        <taxon>Viridiplantae</taxon>
        <taxon>Streptophyta</taxon>
        <taxon>Embryophyta</taxon>
        <taxon>Tracheophyta</taxon>
        <taxon>Spermatophyta</taxon>
        <taxon>Magnoliopsida</taxon>
        <taxon>eudicotyledons</taxon>
        <taxon>Gunneridae</taxon>
        <taxon>Pentapetalae</taxon>
        <taxon>rosids</taxon>
        <taxon>fabids</taxon>
        <taxon>Fabales</taxon>
        <taxon>Fabaceae</taxon>
        <taxon>Papilionoideae</taxon>
        <taxon>50 kb inversion clade</taxon>
        <taxon>NPAAA clade</taxon>
        <taxon>Hologalegina</taxon>
        <taxon>IRL clade</taxon>
        <taxon>Trifolieae</taxon>
        <taxon>Trifolium</taxon>
    </lineage>
</organism>
<dbReference type="EMBL" id="LXQA011188985">
    <property type="protein sequence ID" value="MCI88284.1"/>
    <property type="molecule type" value="Genomic_DNA"/>
</dbReference>
<keyword evidence="1" id="KW-0175">Coiled coil</keyword>
<feature type="coiled-coil region" evidence="1">
    <location>
        <begin position="5"/>
        <end position="32"/>
    </location>
</feature>
<proteinExistence type="predicted"/>
<name>A0A392VIR5_9FABA</name>
<reference evidence="2 3" key="1">
    <citation type="journal article" date="2018" name="Front. Plant Sci.">
        <title>Red Clover (Trifolium pratense) and Zigzag Clover (T. medium) - A Picture of Genomic Similarities and Differences.</title>
        <authorList>
            <person name="Dluhosova J."/>
            <person name="Istvanek J."/>
            <person name="Nedelnik J."/>
            <person name="Repkova J."/>
        </authorList>
    </citation>
    <scope>NUCLEOTIDE SEQUENCE [LARGE SCALE GENOMIC DNA]</scope>
    <source>
        <strain evidence="3">cv. 10/8</strain>
        <tissue evidence="2">Leaf</tissue>
    </source>
</reference>
<feature type="non-terminal residue" evidence="2">
    <location>
        <position position="1"/>
    </location>
</feature>
<sequence length="70" mass="7736">AASKLEATEKEKANLESDVAFLQESVAAQYEEGFQYALEQVKVLFPEIDEGRLGEADALKKIEDGKLVAY</sequence>
<comment type="caution">
    <text evidence="2">The sequence shown here is derived from an EMBL/GenBank/DDBJ whole genome shotgun (WGS) entry which is preliminary data.</text>
</comment>
<dbReference type="AlphaFoldDB" id="A0A392VIR5"/>
<dbReference type="Proteomes" id="UP000265520">
    <property type="component" value="Unassembled WGS sequence"/>
</dbReference>
<evidence type="ECO:0000313" key="2">
    <source>
        <dbReference type="EMBL" id="MCI88284.1"/>
    </source>
</evidence>
<evidence type="ECO:0000256" key="1">
    <source>
        <dbReference type="SAM" id="Coils"/>
    </source>
</evidence>
<evidence type="ECO:0000313" key="3">
    <source>
        <dbReference type="Proteomes" id="UP000265520"/>
    </source>
</evidence>
<accession>A0A392VIR5</accession>
<protein>
    <submittedName>
        <fullName evidence="2">Uncharacterized protein</fullName>
    </submittedName>
</protein>
<keyword evidence="3" id="KW-1185">Reference proteome</keyword>